<dbReference type="InterPro" id="IPR027417">
    <property type="entry name" value="P-loop_NTPase"/>
</dbReference>
<dbReference type="PANTHER" id="PTHR13696:SF96">
    <property type="entry name" value="COBQ_COBB_MIND_PARA NUCLEOTIDE BINDING DOMAIN-CONTAINING PROTEIN"/>
    <property type="match status" value="1"/>
</dbReference>
<proteinExistence type="predicted"/>
<reference evidence="3" key="1">
    <citation type="journal article" date="2019" name="Int. J. Syst. Evol. Microbiol.">
        <title>The Global Catalogue of Microorganisms (GCM) 10K type strain sequencing project: providing services to taxonomists for standard genome sequencing and annotation.</title>
        <authorList>
            <consortium name="The Broad Institute Genomics Platform"/>
            <consortium name="The Broad Institute Genome Sequencing Center for Infectious Disease"/>
            <person name="Wu L."/>
            <person name="Ma J."/>
        </authorList>
    </citation>
    <scope>NUCLEOTIDE SEQUENCE [LARGE SCALE GENOMIC DNA]</scope>
    <source>
        <strain evidence="3">CCM 8939</strain>
    </source>
</reference>
<dbReference type="PANTHER" id="PTHR13696">
    <property type="entry name" value="P-LOOP CONTAINING NUCLEOSIDE TRIPHOSPHATE HYDROLASE"/>
    <property type="match status" value="1"/>
</dbReference>
<keyword evidence="3" id="KW-1185">Reference proteome</keyword>
<dbReference type="Gene3D" id="3.40.50.300">
    <property type="entry name" value="P-loop containing nucleotide triphosphate hydrolases"/>
    <property type="match status" value="1"/>
</dbReference>
<dbReference type="CDD" id="cd02042">
    <property type="entry name" value="ParAB_family"/>
    <property type="match status" value="1"/>
</dbReference>
<feature type="domain" description="CobQ/CobB/MinD/ParA nucleotide binding" evidence="1">
    <location>
        <begin position="21"/>
        <end position="190"/>
    </location>
</feature>
<organism evidence="2 3">
    <name type="scientific">Pedobacter mendelii</name>
    <dbReference type="NCBI Taxonomy" id="1908240"/>
    <lineage>
        <taxon>Bacteria</taxon>
        <taxon>Pseudomonadati</taxon>
        <taxon>Bacteroidota</taxon>
        <taxon>Sphingobacteriia</taxon>
        <taxon>Sphingobacteriales</taxon>
        <taxon>Sphingobacteriaceae</taxon>
        <taxon>Pedobacter</taxon>
    </lineage>
</organism>
<dbReference type="Pfam" id="PF01656">
    <property type="entry name" value="CbiA"/>
    <property type="match status" value="1"/>
</dbReference>
<protein>
    <submittedName>
        <fullName evidence="2">Cobyrinic acid a,c-diamide synthase</fullName>
    </submittedName>
</protein>
<name>A0ABQ2BM35_9SPHI</name>
<evidence type="ECO:0000313" key="3">
    <source>
        <dbReference type="Proteomes" id="UP000645390"/>
    </source>
</evidence>
<accession>A0ABQ2BM35</accession>
<gene>
    <name evidence="2" type="ORF">GCM10008119_37520</name>
</gene>
<dbReference type="SUPFAM" id="SSF52540">
    <property type="entry name" value="P-loop containing nucleoside triphosphate hydrolases"/>
    <property type="match status" value="1"/>
</dbReference>
<dbReference type="PIRSF" id="PIRSF009320">
    <property type="entry name" value="Nuc_binding_HP_1000"/>
    <property type="match status" value="1"/>
</dbReference>
<dbReference type="Proteomes" id="UP000645390">
    <property type="component" value="Unassembled WGS sequence"/>
</dbReference>
<dbReference type="EMBL" id="BMDJ01000018">
    <property type="protein sequence ID" value="GGI29418.1"/>
    <property type="molecule type" value="Genomic_DNA"/>
</dbReference>
<dbReference type="InterPro" id="IPR050678">
    <property type="entry name" value="DNA_Partitioning_ATPase"/>
</dbReference>
<evidence type="ECO:0000259" key="1">
    <source>
        <dbReference type="Pfam" id="PF01656"/>
    </source>
</evidence>
<comment type="caution">
    <text evidence="2">The sequence shown here is derived from an EMBL/GenBank/DDBJ whole genome shotgun (WGS) entry which is preliminary data.</text>
</comment>
<evidence type="ECO:0000313" key="2">
    <source>
        <dbReference type="EMBL" id="GGI29418.1"/>
    </source>
</evidence>
<sequence length="217" mass="24100">MHKYVINELQNYVYLHMGKIITIAHQKGGVGKSTLALNLAICFQDQLTVALVDTDLQGSIADLKEDLPELSIIQEDNFETIRDLPHQLIIIDTPPYLSNRLPELFLISDYVLIPTKAGFFDVMAIRSTVALVREAQTRHQELKAGIVLNMIKHRSGVTAEVQELLKTFEVPLLATVIHDRVSFTRSPITGGVLNGEDSKAKEEITALAEEVVNSISV</sequence>
<dbReference type="InterPro" id="IPR002586">
    <property type="entry name" value="CobQ/CobB/MinD/ParA_Nub-bd_dom"/>
</dbReference>